<keyword evidence="1" id="KW-0472">Membrane</keyword>
<reference evidence="3" key="1">
    <citation type="submission" date="2011-07" db="EMBL/GenBank/DDBJ databases">
        <title>Divergent evolution of antigenic variation in African trypanosomes.</title>
        <authorList>
            <person name="Jackson A.P."/>
            <person name="Berry A."/>
            <person name="Allison H.C."/>
            <person name="Burton P."/>
            <person name="Anderson J."/>
            <person name="Aslett M."/>
            <person name="Brown R."/>
            <person name="Corton N."/>
            <person name="Harris D."/>
            <person name="Hauser H."/>
            <person name="Gamble J."/>
            <person name="Gilderthorp R."/>
            <person name="McQuillan J."/>
            <person name="Quail M.A."/>
            <person name="Sanders M."/>
            <person name="Van Tonder A."/>
            <person name="Ginger M.L."/>
            <person name="Donelson J.E."/>
            <person name="Field M.C."/>
            <person name="Barry J.D."/>
            <person name="Berriman M."/>
            <person name="Hertz-Fowler C."/>
        </authorList>
    </citation>
    <scope>NUCLEOTIDE SEQUENCE [LARGE SCALE GENOMIC DNA]</scope>
    <source>
        <strain evidence="3">IL3000</strain>
    </source>
</reference>
<accession>F9WK86</accession>
<protein>
    <submittedName>
        <fullName evidence="2">Uncharacterized protein</fullName>
    </submittedName>
</protein>
<keyword evidence="1" id="KW-1133">Transmembrane helix</keyword>
<evidence type="ECO:0000313" key="2">
    <source>
        <dbReference type="EMBL" id="CCD17748.1"/>
    </source>
</evidence>
<dbReference type="AlphaFoldDB" id="F9WK86"/>
<dbReference type="EMBL" id="CAEQ01002823">
    <property type="protein sequence ID" value="CCD17748.1"/>
    <property type="molecule type" value="Genomic_DNA"/>
</dbReference>
<sequence length="128" mass="14493">MVWLASSYSRSLYCCAWMAVLINFSALPRSYRLFVLFSAKNRRISATDWSMCFLFISTSWYPPFVLFQISIAPLPSTFSSRFFMSHNFPRVSGLSLHTRSPVCSPSACLPNNTTTTTTTTAKTQPRIP</sequence>
<evidence type="ECO:0000256" key="1">
    <source>
        <dbReference type="SAM" id="Phobius"/>
    </source>
</evidence>
<proteinExistence type="predicted"/>
<reference evidence="2 3" key="2">
    <citation type="journal article" date="2012" name="Proc. Natl. Acad. Sci. U.S.A.">
        <title>Antigenic diversity is generated by distinct evolutionary mechanisms in African trypanosome species.</title>
        <authorList>
            <person name="Jackson A.P."/>
            <person name="Berry A."/>
            <person name="Aslett M."/>
            <person name="Allison H.C."/>
            <person name="Burton P."/>
            <person name="Vavrova-Anderson J."/>
            <person name="Brown R."/>
            <person name="Browne H."/>
            <person name="Corton N."/>
            <person name="Hauser H."/>
            <person name="Gamble J."/>
            <person name="Gilderthorp R."/>
            <person name="Marcello L."/>
            <person name="McQuillan J."/>
            <person name="Otto T.D."/>
            <person name="Quail M.A."/>
            <person name="Sanders M.J."/>
            <person name="van Tonder A."/>
            <person name="Ginger M.L."/>
            <person name="Field M.C."/>
            <person name="Barry J.D."/>
            <person name="Hertz-Fowler C."/>
            <person name="Berriman M."/>
        </authorList>
    </citation>
    <scope>NUCLEOTIDE SEQUENCE [LARGE SCALE GENOMIC DNA]</scope>
    <source>
        <strain evidence="2 3">IL3000</strain>
    </source>
</reference>
<keyword evidence="1" id="KW-0812">Transmembrane</keyword>
<dbReference type="Proteomes" id="UP000000702">
    <property type="component" value="Unassembled WGS sequence"/>
</dbReference>
<comment type="caution">
    <text evidence="2">The sequence shown here is derived from an EMBL/GenBank/DDBJ whole genome shotgun (WGS) entry which is preliminary data.</text>
</comment>
<feature type="transmembrane region" description="Helical" evidence="1">
    <location>
        <begin position="51"/>
        <end position="74"/>
    </location>
</feature>
<gene>
    <name evidence="2" type="ORF">TCIL3000_0_25310</name>
</gene>
<organism evidence="2 3">
    <name type="scientific">Trypanosoma congolense (strain IL3000)</name>
    <dbReference type="NCBI Taxonomy" id="1068625"/>
    <lineage>
        <taxon>Eukaryota</taxon>
        <taxon>Discoba</taxon>
        <taxon>Euglenozoa</taxon>
        <taxon>Kinetoplastea</taxon>
        <taxon>Metakinetoplastina</taxon>
        <taxon>Trypanosomatida</taxon>
        <taxon>Trypanosomatidae</taxon>
        <taxon>Trypanosoma</taxon>
        <taxon>Nannomonas</taxon>
    </lineage>
</organism>
<name>F9WK86_TRYCI</name>
<evidence type="ECO:0000313" key="3">
    <source>
        <dbReference type="Proteomes" id="UP000000702"/>
    </source>
</evidence>
<keyword evidence="3" id="KW-1185">Reference proteome</keyword>
<feature type="transmembrane region" description="Helical" evidence="1">
    <location>
        <begin position="12"/>
        <end position="31"/>
    </location>
</feature>